<evidence type="ECO:0000313" key="9">
    <source>
        <dbReference type="Proteomes" id="UP000281192"/>
    </source>
</evidence>
<dbReference type="InterPro" id="IPR036388">
    <property type="entry name" value="WH-like_DNA-bd_sf"/>
</dbReference>
<dbReference type="KEGG" id="cfh:C1707_22980"/>
<dbReference type="Gene3D" id="3.30.450.40">
    <property type="match status" value="1"/>
</dbReference>
<evidence type="ECO:0000313" key="8">
    <source>
        <dbReference type="Proteomes" id="UP000234483"/>
    </source>
</evidence>
<dbReference type="GO" id="GO:0003677">
    <property type="term" value="F:DNA binding"/>
    <property type="evidence" value="ECO:0007669"/>
    <property type="project" value="UniProtKB-KW"/>
</dbReference>
<dbReference type="Gene3D" id="1.10.10.10">
    <property type="entry name" value="Winged helix-like DNA-binding domain superfamily/Winged helix DNA-binding domain"/>
    <property type="match status" value="1"/>
</dbReference>
<dbReference type="InterPro" id="IPR005471">
    <property type="entry name" value="Tscrpt_reg_IclR_N"/>
</dbReference>
<evidence type="ECO:0000256" key="3">
    <source>
        <dbReference type="ARBA" id="ARBA00023163"/>
    </source>
</evidence>
<evidence type="ECO:0000256" key="2">
    <source>
        <dbReference type="ARBA" id="ARBA00023125"/>
    </source>
</evidence>
<evidence type="ECO:0000256" key="1">
    <source>
        <dbReference type="ARBA" id="ARBA00023015"/>
    </source>
</evidence>
<dbReference type="PROSITE" id="PS51078">
    <property type="entry name" value="ICLR_ED"/>
    <property type="match status" value="1"/>
</dbReference>
<dbReference type="GO" id="GO:0045892">
    <property type="term" value="P:negative regulation of DNA-templated transcription"/>
    <property type="evidence" value="ECO:0007669"/>
    <property type="project" value="TreeGrafter"/>
</dbReference>
<dbReference type="Pfam" id="PF01614">
    <property type="entry name" value="IclR_C"/>
    <property type="match status" value="1"/>
</dbReference>
<dbReference type="InterPro" id="IPR036390">
    <property type="entry name" value="WH_DNA-bd_sf"/>
</dbReference>
<sequence length="259" mass="27422">MSDAPAKKREYRAPALEKGLDVLELLAAHRGGLTLAQISAALDRSSSELFRMVQVLEARGYVGRAADEDGLVLTNKLFALGMTRAPAKDLLEAALPEMRASCQVTGQSCHLAVASGDQMVVVARIEAPGDQGYSVRVGYRRKIVEATSGLVLFAFQPERVRERWGAQLRDGAGKTSWETFLAAAAQARKDGHVQAASYVTSAVIDLSVPVHGADGVVAALTCPYVDTPSAISMPDTIANLQRHAAAISAEIGPTARNGI</sequence>
<organism evidence="7 8">
    <name type="scientific">Caulobacter flavus</name>
    <dbReference type="NCBI Taxonomy" id="1679497"/>
    <lineage>
        <taxon>Bacteria</taxon>
        <taxon>Pseudomonadati</taxon>
        <taxon>Pseudomonadota</taxon>
        <taxon>Alphaproteobacteria</taxon>
        <taxon>Caulobacterales</taxon>
        <taxon>Caulobacteraceae</taxon>
        <taxon>Caulobacter</taxon>
    </lineage>
</organism>
<dbReference type="SMART" id="SM00346">
    <property type="entry name" value="HTH_ICLR"/>
    <property type="match status" value="1"/>
</dbReference>
<evidence type="ECO:0000259" key="5">
    <source>
        <dbReference type="PROSITE" id="PS51078"/>
    </source>
</evidence>
<keyword evidence="1" id="KW-0805">Transcription regulation</keyword>
<dbReference type="EMBL" id="CP026100">
    <property type="protein sequence ID" value="AYV48891.1"/>
    <property type="molecule type" value="Genomic_DNA"/>
</dbReference>
<dbReference type="SUPFAM" id="SSF55781">
    <property type="entry name" value="GAF domain-like"/>
    <property type="match status" value="1"/>
</dbReference>
<evidence type="ECO:0000313" key="7">
    <source>
        <dbReference type="EMBL" id="PLR06652.1"/>
    </source>
</evidence>
<feature type="domain" description="HTH iclR-type" evidence="4">
    <location>
        <begin position="13"/>
        <end position="82"/>
    </location>
</feature>
<dbReference type="EMBL" id="PJRQ01000051">
    <property type="protein sequence ID" value="PLR06652.1"/>
    <property type="molecule type" value="Genomic_DNA"/>
</dbReference>
<dbReference type="OrthoDB" id="6057486at2"/>
<protein>
    <submittedName>
        <fullName evidence="7">IclR family transcriptional regulator</fullName>
    </submittedName>
</protein>
<dbReference type="InterPro" id="IPR029016">
    <property type="entry name" value="GAF-like_dom_sf"/>
</dbReference>
<dbReference type="PANTHER" id="PTHR30136">
    <property type="entry name" value="HELIX-TURN-HELIX TRANSCRIPTIONAL REGULATOR, ICLR FAMILY"/>
    <property type="match status" value="1"/>
</dbReference>
<dbReference type="PROSITE" id="PS51077">
    <property type="entry name" value="HTH_ICLR"/>
    <property type="match status" value="1"/>
</dbReference>
<reference evidence="7 8" key="1">
    <citation type="submission" date="2017-12" db="EMBL/GenBank/DDBJ databases">
        <title>The genome sequence of Caulobacter flavus CGMCC1 15093.</title>
        <authorList>
            <person name="Gao J."/>
            <person name="Mao X."/>
            <person name="Sun J."/>
        </authorList>
    </citation>
    <scope>NUCLEOTIDE SEQUENCE [LARGE SCALE GENOMIC DNA]</scope>
    <source>
        <strain evidence="7 8">CGMCC1 15093</strain>
    </source>
</reference>
<dbReference type="SUPFAM" id="SSF46785">
    <property type="entry name" value="Winged helix' DNA-binding domain"/>
    <property type="match status" value="1"/>
</dbReference>
<evidence type="ECO:0000313" key="6">
    <source>
        <dbReference type="EMBL" id="AYV48891.1"/>
    </source>
</evidence>
<dbReference type="GO" id="GO:0003700">
    <property type="term" value="F:DNA-binding transcription factor activity"/>
    <property type="evidence" value="ECO:0007669"/>
    <property type="project" value="TreeGrafter"/>
</dbReference>
<proteinExistence type="predicted"/>
<dbReference type="RefSeq" id="WP_101715522.1">
    <property type="nucleotide sequence ID" value="NZ_CP026100.1"/>
</dbReference>
<keyword evidence="9" id="KW-1185">Reference proteome</keyword>
<name>A0A2N5CLK6_9CAUL</name>
<evidence type="ECO:0000259" key="4">
    <source>
        <dbReference type="PROSITE" id="PS51077"/>
    </source>
</evidence>
<dbReference type="Proteomes" id="UP000281192">
    <property type="component" value="Chromosome"/>
</dbReference>
<keyword evidence="2" id="KW-0238">DNA-binding</keyword>
<reference evidence="6 9" key="2">
    <citation type="submission" date="2018-01" db="EMBL/GenBank/DDBJ databases">
        <title>Complete genome sequence of Caulobacter flavus RHGG3.</title>
        <authorList>
            <person name="Yang E."/>
        </authorList>
    </citation>
    <scope>NUCLEOTIDE SEQUENCE [LARGE SCALE GENOMIC DNA]</scope>
    <source>
        <strain evidence="6 9">RHGG3</strain>
    </source>
</reference>
<gene>
    <name evidence="6" type="ORF">C1707_22980</name>
    <name evidence="7" type="ORF">CFHF_24400</name>
</gene>
<accession>A0A2N5CLK6</accession>
<dbReference type="PANTHER" id="PTHR30136:SF7">
    <property type="entry name" value="HTH-TYPE TRANSCRIPTIONAL REGULATOR KDGR-RELATED"/>
    <property type="match status" value="1"/>
</dbReference>
<dbReference type="AlphaFoldDB" id="A0A2N5CLK6"/>
<dbReference type="Proteomes" id="UP000234483">
    <property type="component" value="Unassembled WGS sequence"/>
</dbReference>
<feature type="domain" description="IclR-ED" evidence="5">
    <location>
        <begin position="76"/>
        <end position="253"/>
    </location>
</feature>
<dbReference type="InterPro" id="IPR014757">
    <property type="entry name" value="Tscrpt_reg_IclR_C"/>
</dbReference>
<dbReference type="Pfam" id="PF09339">
    <property type="entry name" value="HTH_IclR"/>
    <property type="match status" value="1"/>
</dbReference>
<dbReference type="InterPro" id="IPR050707">
    <property type="entry name" value="HTH_MetabolicPath_Reg"/>
</dbReference>
<keyword evidence="3" id="KW-0804">Transcription</keyword>